<gene>
    <name evidence="9" type="ORF">AVDCRST_MAG13-3876</name>
</gene>
<dbReference type="AlphaFoldDB" id="A0A6J4TMP9"/>
<feature type="transmembrane region" description="Helical" evidence="7">
    <location>
        <begin position="48"/>
        <end position="72"/>
    </location>
</feature>
<dbReference type="Pfam" id="PF09335">
    <property type="entry name" value="VTT_dom"/>
    <property type="match status" value="1"/>
</dbReference>
<evidence type="ECO:0000256" key="2">
    <source>
        <dbReference type="ARBA" id="ARBA00010792"/>
    </source>
</evidence>
<feature type="transmembrane region" description="Helical" evidence="7">
    <location>
        <begin position="12"/>
        <end position="28"/>
    </location>
</feature>
<organism evidence="9">
    <name type="scientific">uncultured Solirubrobacteraceae bacterium</name>
    <dbReference type="NCBI Taxonomy" id="1162706"/>
    <lineage>
        <taxon>Bacteria</taxon>
        <taxon>Bacillati</taxon>
        <taxon>Actinomycetota</taxon>
        <taxon>Thermoleophilia</taxon>
        <taxon>Solirubrobacterales</taxon>
        <taxon>Solirubrobacteraceae</taxon>
        <taxon>environmental samples</taxon>
    </lineage>
</organism>
<evidence type="ECO:0000256" key="4">
    <source>
        <dbReference type="ARBA" id="ARBA00022692"/>
    </source>
</evidence>
<evidence type="ECO:0000313" key="9">
    <source>
        <dbReference type="EMBL" id="CAA9527550.1"/>
    </source>
</evidence>
<dbReference type="InterPro" id="IPR032816">
    <property type="entry name" value="VTT_dom"/>
</dbReference>
<dbReference type="EMBL" id="CADCVO010000595">
    <property type="protein sequence ID" value="CAA9527550.1"/>
    <property type="molecule type" value="Genomic_DNA"/>
</dbReference>
<feature type="transmembrane region" description="Helical" evidence="7">
    <location>
        <begin position="136"/>
        <end position="159"/>
    </location>
</feature>
<evidence type="ECO:0000256" key="6">
    <source>
        <dbReference type="ARBA" id="ARBA00023136"/>
    </source>
</evidence>
<name>A0A6J4TMP9_9ACTN</name>
<sequence>MLDWMQEALGDGGYLVLTALILLENLFPPVPSEVLLPLAGSRISAGDWVFPLVLLAATAGSVIGALILYVLGRTGGRAFLLRHGRLLRLDDQRLDRADDWFDRHGPKVVFFGRLLPGVRSVVSIPAGLSEMPVGRFLLYTTAGSALWNSGLIGAGWALGTRWDEVTAVVERVQYPLLGAAALVTAGLVALSVGRRGAGPEPR</sequence>
<comment type="subcellular location">
    <subcellularLocation>
        <location evidence="1">Cell membrane</location>
        <topology evidence="1">Multi-pass membrane protein</topology>
    </subcellularLocation>
</comment>
<feature type="transmembrane region" description="Helical" evidence="7">
    <location>
        <begin position="174"/>
        <end position="193"/>
    </location>
</feature>
<evidence type="ECO:0000256" key="7">
    <source>
        <dbReference type="SAM" id="Phobius"/>
    </source>
</evidence>
<keyword evidence="4 7" id="KW-0812">Transmembrane</keyword>
<evidence type="ECO:0000259" key="8">
    <source>
        <dbReference type="Pfam" id="PF09335"/>
    </source>
</evidence>
<accession>A0A6J4TMP9</accession>
<dbReference type="InterPro" id="IPR051311">
    <property type="entry name" value="DedA_domain"/>
</dbReference>
<dbReference type="PANTHER" id="PTHR42709:SF6">
    <property type="entry name" value="UNDECAPRENYL PHOSPHATE TRANSPORTER A"/>
    <property type="match status" value="1"/>
</dbReference>
<keyword evidence="3" id="KW-1003">Cell membrane</keyword>
<protein>
    <recommendedName>
        <fullName evidence="8">VTT domain-containing protein</fullName>
    </recommendedName>
</protein>
<feature type="domain" description="VTT" evidence="8">
    <location>
        <begin position="30"/>
        <end position="155"/>
    </location>
</feature>
<evidence type="ECO:0000256" key="5">
    <source>
        <dbReference type="ARBA" id="ARBA00022989"/>
    </source>
</evidence>
<dbReference type="GO" id="GO:0005886">
    <property type="term" value="C:plasma membrane"/>
    <property type="evidence" value="ECO:0007669"/>
    <property type="project" value="UniProtKB-SubCell"/>
</dbReference>
<dbReference type="PANTHER" id="PTHR42709">
    <property type="entry name" value="ALKALINE PHOSPHATASE LIKE PROTEIN"/>
    <property type="match status" value="1"/>
</dbReference>
<proteinExistence type="inferred from homology"/>
<keyword evidence="6 7" id="KW-0472">Membrane</keyword>
<reference evidence="9" key="1">
    <citation type="submission" date="2020-02" db="EMBL/GenBank/DDBJ databases">
        <authorList>
            <person name="Meier V. D."/>
        </authorList>
    </citation>
    <scope>NUCLEOTIDE SEQUENCE</scope>
    <source>
        <strain evidence="9">AVDCRST_MAG13</strain>
    </source>
</reference>
<keyword evidence="5 7" id="KW-1133">Transmembrane helix</keyword>
<comment type="similarity">
    <text evidence="2">Belongs to the DedA family.</text>
</comment>
<evidence type="ECO:0000256" key="1">
    <source>
        <dbReference type="ARBA" id="ARBA00004651"/>
    </source>
</evidence>
<evidence type="ECO:0000256" key="3">
    <source>
        <dbReference type="ARBA" id="ARBA00022475"/>
    </source>
</evidence>